<dbReference type="GeneID" id="94370032"/>
<dbReference type="RefSeq" id="WP_027886340.1">
    <property type="nucleotide sequence ID" value="NZ_BMWY01000007.1"/>
</dbReference>
<feature type="chain" id="PRO_5046849649" description="DUF4294 domain-containing protein" evidence="1">
    <location>
        <begin position="19"/>
        <end position="239"/>
    </location>
</feature>
<comment type="caution">
    <text evidence="2">The sequence shown here is derived from an EMBL/GenBank/DDBJ whole genome shotgun (WGS) entry which is preliminary data.</text>
</comment>
<evidence type="ECO:0000256" key="1">
    <source>
        <dbReference type="SAM" id="SignalP"/>
    </source>
</evidence>
<protein>
    <recommendedName>
        <fullName evidence="4">DUF4294 domain-containing protein</fullName>
    </recommendedName>
</protein>
<evidence type="ECO:0008006" key="4">
    <source>
        <dbReference type="Google" id="ProtNLM"/>
    </source>
</evidence>
<evidence type="ECO:0000313" key="2">
    <source>
        <dbReference type="EMBL" id="GGZ61482.1"/>
    </source>
</evidence>
<proteinExistence type="predicted"/>
<feature type="signal peptide" evidence="1">
    <location>
        <begin position="1"/>
        <end position="18"/>
    </location>
</feature>
<name>A0ABQ3C295_9FLAO</name>
<keyword evidence="1" id="KW-0732">Signal</keyword>
<dbReference type="InterPro" id="IPR025636">
    <property type="entry name" value="DUF4294"/>
</dbReference>
<reference evidence="3" key="1">
    <citation type="journal article" date="2019" name="Int. J. Syst. Evol. Microbiol.">
        <title>The Global Catalogue of Microorganisms (GCM) 10K type strain sequencing project: providing services to taxonomists for standard genome sequencing and annotation.</title>
        <authorList>
            <consortium name="The Broad Institute Genomics Platform"/>
            <consortium name="The Broad Institute Genome Sequencing Center for Infectious Disease"/>
            <person name="Wu L."/>
            <person name="Ma J."/>
        </authorList>
    </citation>
    <scope>NUCLEOTIDE SEQUENCE [LARGE SCALE GENOMIC DNA]</scope>
    <source>
        <strain evidence="3">KCTC 12708</strain>
    </source>
</reference>
<gene>
    <name evidence="2" type="ORF">GCM10008088_23660</name>
</gene>
<accession>A0ABQ3C295</accession>
<dbReference type="EMBL" id="BMWY01000007">
    <property type="protein sequence ID" value="GGZ61482.1"/>
    <property type="molecule type" value="Genomic_DNA"/>
</dbReference>
<dbReference type="Proteomes" id="UP000615593">
    <property type="component" value="Unassembled WGS sequence"/>
</dbReference>
<evidence type="ECO:0000313" key="3">
    <source>
        <dbReference type="Proteomes" id="UP000615593"/>
    </source>
</evidence>
<dbReference type="Pfam" id="PF14127">
    <property type="entry name" value="DUF4294"/>
    <property type="match status" value="1"/>
</dbReference>
<keyword evidence="3" id="KW-1185">Reference proteome</keyword>
<organism evidence="2 3">
    <name type="scientific">Mesonia mobilis</name>
    <dbReference type="NCBI Taxonomy" id="369791"/>
    <lineage>
        <taxon>Bacteria</taxon>
        <taxon>Pseudomonadati</taxon>
        <taxon>Bacteroidota</taxon>
        <taxon>Flavobacteriia</taxon>
        <taxon>Flavobacteriales</taxon>
        <taxon>Flavobacteriaceae</taxon>
        <taxon>Mesonia</taxon>
    </lineage>
</organism>
<sequence>MKKNLFILLILVTGFAQAQVRHQLVNSKTSVKPKELKKEQDTSALDSTEHKQFMVIDDKVMETIDLDEVFLVGPYKFKSRYERRRYLILQKKTRHVWPYAVMASERLTELNERLNKIESKSKRKKYTKIVQNYIEDEFTEELKKLTKTEGQILVKLMYRQTGTTTFDIVKDLKSGWRAFWYNTTASLFNISLKEEFHPEEVEEDYLIEHILRRNFQKDQLNKQEPAIEIDFLKAVEKWQ</sequence>